<keyword evidence="3" id="KW-0472">Membrane</keyword>
<dbReference type="PROSITE" id="PS50853">
    <property type="entry name" value="FN3"/>
    <property type="match status" value="9"/>
</dbReference>
<dbReference type="SMART" id="SM00060">
    <property type="entry name" value="FN3"/>
    <property type="match status" value="9"/>
</dbReference>
<evidence type="ECO:0000256" key="3">
    <source>
        <dbReference type="SAM" id="Phobius"/>
    </source>
</evidence>
<evidence type="ECO:0000313" key="7">
    <source>
        <dbReference type="Proteomes" id="UP001591681"/>
    </source>
</evidence>
<evidence type="ECO:0000256" key="1">
    <source>
        <dbReference type="ARBA" id="ARBA00023319"/>
    </source>
</evidence>
<dbReference type="Gene3D" id="2.60.40.10">
    <property type="entry name" value="Immunoglobulins"/>
    <property type="match status" value="9"/>
</dbReference>
<evidence type="ECO:0008006" key="8">
    <source>
        <dbReference type="Google" id="ProtNLM"/>
    </source>
</evidence>
<feature type="compositionally biased region" description="Polar residues" evidence="2">
    <location>
        <begin position="188"/>
        <end position="205"/>
    </location>
</feature>
<feature type="compositionally biased region" description="Low complexity" evidence="2">
    <location>
        <begin position="740"/>
        <end position="752"/>
    </location>
</feature>
<feature type="domain" description="Fibronectin type-III" evidence="5">
    <location>
        <begin position="681"/>
        <end position="810"/>
    </location>
</feature>
<keyword evidence="1" id="KW-0393">Immunoglobulin domain</keyword>
<name>A0ABD1JGR3_9TELE</name>
<organism evidence="6 7">
    <name type="scientific">Coilia grayii</name>
    <name type="common">Gray's grenadier anchovy</name>
    <dbReference type="NCBI Taxonomy" id="363190"/>
    <lineage>
        <taxon>Eukaryota</taxon>
        <taxon>Metazoa</taxon>
        <taxon>Chordata</taxon>
        <taxon>Craniata</taxon>
        <taxon>Vertebrata</taxon>
        <taxon>Euteleostomi</taxon>
        <taxon>Actinopterygii</taxon>
        <taxon>Neopterygii</taxon>
        <taxon>Teleostei</taxon>
        <taxon>Clupei</taxon>
        <taxon>Clupeiformes</taxon>
        <taxon>Clupeoidei</taxon>
        <taxon>Engraulidae</taxon>
        <taxon>Coilinae</taxon>
        <taxon>Coilia</taxon>
    </lineage>
</organism>
<feature type="domain" description="Fibronectin type-III" evidence="5">
    <location>
        <begin position="1003"/>
        <end position="1107"/>
    </location>
</feature>
<accession>A0ABD1JGR3</accession>
<protein>
    <recommendedName>
        <fullName evidence="8">Fibronectin type III domain-containing protein 3B</fullName>
    </recommendedName>
</protein>
<feature type="domain" description="Ig-like" evidence="4">
    <location>
        <begin position="816"/>
        <end position="896"/>
    </location>
</feature>
<feature type="domain" description="Fibronectin type-III" evidence="5">
    <location>
        <begin position="1111"/>
        <end position="1208"/>
    </location>
</feature>
<dbReference type="EMBL" id="JBHFQA010000016">
    <property type="protein sequence ID" value="KAL2085278.1"/>
    <property type="molecule type" value="Genomic_DNA"/>
</dbReference>
<dbReference type="InterPro" id="IPR007110">
    <property type="entry name" value="Ig-like_dom"/>
</dbReference>
<feature type="compositionally biased region" description="Low complexity" evidence="2">
    <location>
        <begin position="1026"/>
        <end position="1038"/>
    </location>
</feature>
<feature type="domain" description="Fibronectin type-III" evidence="5">
    <location>
        <begin position="583"/>
        <end position="679"/>
    </location>
</feature>
<keyword evidence="7" id="KW-1185">Reference proteome</keyword>
<reference evidence="6 7" key="1">
    <citation type="submission" date="2024-09" db="EMBL/GenBank/DDBJ databases">
        <title>A chromosome-level genome assembly of Gray's grenadier anchovy, Coilia grayii.</title>
        <authorList>
            <person name="Fu Z."/>
        </authorList>
    </citation>
    <scope>NUCLEOTIDE SEQUENCE [LARGE SCALE GENOMIC DNA]</scope>
    <source>
        <strain evidence="6">G4</strain>
        <tissue evidence="6">Muscle</tissue>
    </source>
</reference>
<keyword evidence="3" id="KW-0812">Transmembrane</keyword>
<comment type="caution">
    <text evidence="6">The sequence shown here is derived from an EMBL/GenBank/DDBJ whole genome shotgun (WGS) entry which is preliminary data.</text>
</comment>
<evidence type="ECO:0000259" key="5">
    <source>
        <dbReference type="PROSITE" id="PS50853"/>
    </source>
</evidence>
<feature type="region of interest" description="Disordered" evidence="2">
    <location>
        <begin position="176"/>
        <end position="208"/>
    </location>
</feature>
<gene>
    <name evidence="6" type="ORF">ACEWY4_018598</name>
</gene>
<feature type="domain" description="Fibronectin type-III" evidence="5">
    <location>
        <begin position="812"/>
        <end position="902"/>
    </location>
</feature>
<feature type="region of interest" description="Disordered" evidence="2">
    <location>
        <begin position="1023"/>
        <end position="1043"/>
    </location>
</feature>
<feature type="domain" description="Fibronectin type-III" evidence="5">
    <location>
        <begin position="916"/>
        <end position="1002"/>
    </location>
</feature>
<evidence type="ECO:0000259" key="4">
    <source>
        <dbReference type="PROSITE" id="PS50835"/>
    </source>
</evidence>
<proteinExistence type="predicted"/>
<evidence type="ECO:0000256" key="2">
    <source>
        <dbReference type="SAM" id="MobiDB-lite"/>
    </source>
</evidence>
<feature type="transmembrane region" description="Helical" evidence="3">
    <location>
        <begin position="1236"/>
        <end position="1259"/>
    </location>
</feature>
<feature type="domain" description="Fibronectin type-III" evidence="5">
    <location>
        <begin position="486"/>
        <end position="580"/>
    </location>
</feature>
<feature type="domain" description="Fibronectin type-III" evidence="5">
    <location>
        <begin position="390"/>
        <end position="482"/>
    </location>
</feature>
<dbReference type="InterPro" id="IPR003961">
    <property type="entry name" value="FN3_dom"/>
</dbReference>
<dbReference type="PANTHER" id="PTHR24099:SF11">
    <property type="entry name" value="FIBRONECTIN TYPE III DOMAIN-CONTAINING 3BA-RELATED"/>
    <property type="match status" value="1"/>
</dbReference>
<feature type="compositionally biased region" description="Acidic residues" evidence="2">
    <location>
        <begin position="728"/>
        <end position="739"/>
    </location>
</feature>
<dbReference type="PANTHER" id="PTHR24099">
    <property type="entry name" value="E3 UBIQUITIN-PROTEIN LIGASE TRIM36-RELATED"/>
    <property type="match status" value="1"/>
</dbReference>
<feature type="region of interest" description="Disordered" evidence="2">
    <location>
        <begin position="723"/>
        <end position="753"/>
    </location>
</feature>
<dbReference type="SUPFAM" id="SSF49265">
    <property type="entry name" value="Fibronectin type III"/>
    <property type="match status" value="6"/>
</dbReference>
<feature type="region of interest" description="Disordered" evidence="2">
    <location>
        <begin position="379"/>
        <end position="398"/>
    </location>
</feature>
<dbReference type="Pfam" id="PF00041">
    <property type="entry name" value="fn3"/>
    <property type="match status" value="8"/>
</dbReference>
<dbReference type="Proteomes" id="UP001591681">
    <property type="component" value="Unassembled WGS sequence"/>
</dbReference>
<feature type="domain" description="Fibronectin type-III" evidence="5">
    <location>
        <begin position="288"/>
        <end position="386"/>
    </location>
</feature>
<sequence>MEALAWRKPEINCKSHQSRRVIYDGAEWMAEAAALLRFPVGSCKSWGWRAGWGPAEVPMMSPNGSIPPIHVPPGYISQVLEDNTTGVRRVVVTPHSECYPPSYSPALSPTHHMPPPYMAHPHFIPASHTAYYPPASPGDVPPHQYYPHRLPHLYEEIIPNIHYNMTSYINREEPYCKPQPKKLKGPSERSSLNRVNSPPSSTYKSGGSGCGTMANGYKSHGGAGSTGGSGGGGGGGGGGGSPGNKRTERRSRASPKNNDVEQQQQQQQQSPQQDHNVEARRIQDMLSGIDKPQMSKVQSRSALVSWAPVTVASSQGDGAPSSCSYELMLTDKGVDGKYRLAYSGQELEYNLTDLRPATDYHVRVSAVCDTVRGPRSEAGAFTTHCGPPDTPLPPRLSHRSRSSLTLQWKPPVDNGSRITGYILEWDEGRKNATFRGCYYGNQRHFKVTRLSPATGYTFRLAALNDIGTSGFSPEVAFNTAGSQPHLPPAPQLQRAGSGWLTLDWTRPGGCGPDEPVTYTLELQEDSQGPDFHARYNGTDVSCTVDGLKRSTQYSLRLTACSAEWKIGPSAVLVCKTIPEQPGPPTSLAVKDVGSHGFCAVWQPPQDDGGSDRLTYVLELLEEETQEALWVEVYKGPALEHVCGGLRPTTGYSLRVHCLSAGGQSQPSPSLSVRSLCLPPAPCQALRIVGNVKHKEVNLEWDRPVCEGAGPAVEFTVEMCGVERKAEGEGEGEETEETQQEENQNQHQQQQQQLMESQCQTAEVYHGGATECTVGSLLPGATYTFRVRAANDGGVGPYSEPLTVTMAAGPPGQCGKPHVTMTSHTSAAVSWESCESSGADISEYRLSWGRNPDSLEVVYSGTDTSCEISDLEAATEYCCRLQAANQDGAGPHSELVTCRTPAAAPSVVPSLFLLEHDPANADADQYLPSTCLPLAWEEPCSNGADITSYSVVMGDQSFAVGNVTCYVLTGLQPNTEYSLQVRAENEIGAGPLCAPMTVRTRPLPPAPPRLECAAVGPQSLKLRWGESTSSSTSSSTTSSRVQGGDDFSYTLQMEDKNQRFVAIYRGPSHTFRVQRLSESSHYSFRIQAVSEAGEGPFSEVLSLCTSKSVPPTLKAPRVSQLDGNACEVTWEAVPSMRGDRITYTLQVLGGRDSEYKQVFKGEDTCFQLFSLQWNTDYRFRVCANRHCADTLQELSGTCSPSAHFTPRRLEQISAAEASATAPPSVKAFGVTSTDGQFATLIVVGLASMSFLLAFLLQLFLME</sequence>
<dbReference type="InterPro" id="IPR036116">
    <property type="entry name" value="FN3_sf"/>
</dbReference>
<dbReference type="PROSITE" id="PS50835">
    <property type="entry name" value="IG_LIKE"/>
    <property type="match status" value="1"/>
</dbReference>
<dbReference type="PRINTS" id="PR00014">
    <property type="entry name" value="FNTYPEIII"/>
</dbReference>
<dbReference type="InterPro" id="IPR050617">
    <property type="entry name" value="E3_ligase_FN3/SPRY"/>
</dbReference>
<feature type="compositionally biased region" description="Low complexity" evidence="2">
    <location>
        <begin position="262"/>
        <end position="273"/>
    </location>
</feature>
<evidence type="ECO:0000313" key="6">
    <source>
        <dbReference type="EMBL" id="KAL2085278.1"/>
    </source>
</evidence>
<feature type="region of interest" description="Disordered" evidence="2">
    <location>
        <begin position="221"/>
        <end position="277"/>
    </location>
</feature>
<dbReference type="CDD" id="cd00063">
    <property type="entry name" value="FN3"/>
    <property type="match status" value="9"/>
</dbReference>
<dbReference type="FunFam" id="2.60.40.10:FF:000185">
    <property type="entry name" value="Fibronectin type III domain containing 3A"/>
    <property type="match status" value="1"/>
</dbReference>
<feature type="compositionally biased region" description="Gly residues" evidence="2">
    <location>
        <begin position="221"/>
        <end position="242"/>
    </location>
</feature>
<keyword evidence="3" id="KW-1133">Transmembrane helix</keyword>
<dbReference type="InterPro" id="IPR013783">
    <property type="entry name" value="Ig-like_fold"/>
</dbReference>
<dbReference type="AlphaFoldDB" id="A0ABD1JGR3"/>